<evidence type="ECO:0000256" key="1">
    <source>
        <dbReference type="SAM" id="MobiDB-lite"/>
    </source>
</evidence>
<keyword evidence="2" id="KW-0732">Signal</keyword>
<dbReference type="Proteomes" id="UP000610746">
    <property type="component" value="Unassembled WGS sequence"/>
</dbReference>
<sequence length="73" mass="8252">MTRHLQKITHLLAIFLSVWFSHSLAQTTSKKKAKTHKVHKNKTQQKATESGNTKGGRTIYTGPRGGIFYINNN</sequence>
<feature type="compositionally biased region" description="Basic residues" evidence="1">
    <location>
        <begin position="29"/>
        <end position="43"/>
    </location>
</feature>
<feature type="chain" id="PRO_5035279359" evidence="2">
    <location>
        <begin position="26"/>
        <end position="73"/>
    </location>
</feature>
<accession>A0A8J8G552</accession>
<dbReference type="AlphaFoldDB" id="A0A8J8G552"/>
<evidence type="ECO:0000313" key="3">
    <source>
        <dbReference type="EMBL" id="NRS91251.1"/>
    </source>
</evidence>
<gene>
    <name evidence="3" type="ORF">HNQ03_000317</name>
</gene>
<organism evidence="3 4">
    <name type="scientific">Frigoriflavimonas asaccharolytica</name>
    <dbReference type="NCBI Taxonomy" id="2735899"/>
    <lineage>
        <taxon>Bacteria</taxon>
        <taxon>Pseudomonadati</taxon>
        <taxon>Bacteroidota</taxon>
        <taxon>Flavobacteriia</taxon>
        <taxon>Flavobacteriales</taxon>
        <taxon>Weeksellaceae</taxon>
        <taxon>Frigoriflavimonas</taxon>
    </lineage>
</organism>
<reference evidence="3" key="1">
    <citation type="submission" date="2020-05" db="EMBL/GenBank/DDBJ databases">
        <title>Genomic Encyclopedia of Type Strains, Phase IV (KMG-V): Genome sequencing to study the core and pangenomes of soil and plant-associated prokaryotes.</title>
        <authorList>
            <person name="Whitman W."/>
        </authorList>
    </citation>
    <scope>NUCLEOTIDE SEQUENCE</scope>
    <source>
        <strain evidence="3">16F</strain>
    </source>
</reference>
<name>A0A8J8G552_9FLAO</name>
<dbReference type="RefSeq" id="WP_173777889.1">
    <property type="nucleotide sequence ID" value="NZ_JABSNO010000002.1"/>
</dbReference>
<comment type="caution">
    <text evidence="3">The sequence shown here is derived from an EMBL/GenBank/DDBJ whole genome shotgun (WGS) entry which is preliminary data.</text>
</comment>
<feature type="region of interest" description="Disordered" evidence="1">
    <location>
        <begin position="28"/>
        <end position="60"/>
    </location>
</feature>
<feature type="signal peptide" evidence="2">
    <location>
        <begin position="1"/>
        <end position="25"/>
    </location>
</feature>
<protein>
    <submittedName>
        <fullName evidence="3">Uncharacterized protein</fullName>
    </submittedName>
</protein>
<proteinExistence type="predicted"/>
<evidence type="ECO:0000256" key="2">
    <source>
        <dbReference type="SAM" id="SignalP"/>
    </source>
</evidence>
<evidence type="ECO:0000313" key="4">
    <source>
        <dbReference type="Proteomes" id="UP000610746"/>
    </source>
</evidence>
<dbReference type="EMBL" id="JABSNO010000002">
    <property type="protein sequence ID" value="NRS91251.1"/>
    <property type="molecule type" value="Genomic_DNA"/>
</dbReference>
<keyword evidence="4" id="KW-1185">Reference proteome</keyword>